<feature type="transmembrane region" description="Helical" evidence="10">
    <location>
        <begin position="414"/>
        <end position="434"/>
    </location>
</feature>
<feature type="transmembrane region" description="Helical" evidence="10">
    <location>
        <begin position="66"/>
        <end position="86"/>
    </location>
</feature>
<feature type="transmembrane region" description="Helical" evidence="10">
    <location>
        <begin position="213"/>
        <end position="239"/>
    </location>
</feature>
<dbReference type="Proteomes" id="UP001229025">
    <property type="component" value="Unassembled WGS sequence"/>
</dbReference>
<evidence type="ECO:0000256" key="1">
    <source>
        <dbReference type="ARBA" id="ARBA00004429"/>
    </source>
</evidence>
<feature type="transmembrane region" description="Helical" evidence="10">
    <location>
        <begin position="172"/>
        <end position="193"/>
    </location>
</feature>
<comment type="caution">
    <text evidence="11">The sequence shown here is derived from an EMBL/GenBank/DDBJ whole genome shotgun (WGS) entry which is preliminary data.</text>
</comment>
<organism evidence="11 12">
    <name type="scientific">Cobetia amphilecti</name>
    <dbReference type="NCBI Taxonomy" id="1055104"/>
    <lineage>
        <taxon>Bacteria</taxon>
        <taxon>Pseudomonadati</taxon>
        <taxon>Pseudomonadota</taxon>
        <taxon>Gammaproteobacteria</taxon>
        <taxon>Oceanospirillales</taxon>
        <taxon>Halomonadaceae</taxon>
        <taxon>Cobetia</taxon>
    </lineage>
</organism>
<evidence type="ECO:0000313" key="12">
    <source>
        <dbReference type="Proteomes" id="UP001229025"/>
    </source>
</evidence>
<dbReference type="CDD" id="cd13131">
    <property type="entry name" value="MATE_NorM_like"/>
    <property type="match status" value="1"/>
</dbReference>
<keyword evidence="5 10" id="KW-0812">Transmembrane</keyword>
<evidence type="ECO:0000256" key="6">
    <source>
        <dbReference type="ARBA" id="ARBA00022989"/>
    </source>
</evidence>
<keyword evidence="3" id="KW-0050">Antiport</keyword>
<feature type="transmembrane region" description="Helical" evidence="10">
    <location>
        <begin position="304"/>
        <end position="329"/>
    </location>
</feature>
<keyword evidence="2" id="KW-0813">Transport</keyword>
<evidence type="ECO:0000256" key="7">
    <source>
        <dbReference type="ARBA" id="ARBA00023065"/>
    </source>
</evidence>
<evidence type="ECO:0000256" key="3">
    <source>
        <dbReference type="ARBA" id="ARBA00022449"/>
    </source>
</evidence>
<feature type="transmembrane region" description="Helical" evidence="10">
    <location>
        <begin position="341"/>
        <end position="364"/>
    </location>
</feature>
<evidence type="ECO:0000256" key="8">
    <source>
        <dbReference type="ARBA" id="ARBA00023136"/>
    </source>
</evidence>
<dbReference type="InterPro" id="IPR050222">
    <property type="entry name" value="MATE_MdtK"/>
</dbReference>
<accession>A0ABT6USW3</accession>
<evidence type="ECO:0000256" key="2">
    <source>
        <dbReference type="ARBA" id="ARBA00022448"/>
    </source>
</evidence>
<keyword evidence="6 10" id="KW-1133">Transmembrane helix</keyword>
<feature type="transmembrane region" description="Helical" evidence="10">
    <location>
        <begin position="106"/>
        <end position="128"/>
    </location>
</feature>
<evidence type="ECO:0000256" key="5">
    <source>
        <dbReference type="ARBA" id="ARBA00022692"/>
    </source>
</evidence>
<evidence type="ECO:0000313" key="11">
    <source>
        <dbReference type="EMBL" id="MDI5885802.1"/>
    </source>
</evidence>
<reference evidence="12" key="1">
    <citation type="submission" date="2023-07" db="EMBL/GenBank/DDBJ databases">
        <title>Genome-based characterization of strain KMM 296 and proposal for reclassification of Cobetia litoralis and Cobetia pacifica, and emended description of the species Cobetia amphilecti and Cobetia marina.</title>
        <authorList>
            <person name="Balabanova L."/>
            <person name="Nedashkovskaya O."/>
        </authorList>
    </citation>
    <scope>NUCLEOTIDE SEQUENCE [LARGE SCALE GENOMIC DNA]</scope>
    <source>
        <strain evidence="12">NRIC 0815</strain>
    </source>
</reference>
<evidence type="ECO:0000256" key="10">
    <source>
        <dbReference type="SAM" id="Phobius"/>
    </source>
</evidence>
<dbReference type="PANTHER" id="PTHR43298">
    <property type="entry name" value="MULTIDRUG RESISTANCE PROTEIN NORM-RELATED"/>
    <property type="match status" value="1"/>
</dbReference>
<keyword evidence="7" id="KW-0406">Ion transport</keyword>
<feature type="transmembrane region" description="Helical" evidence="10">
    <location>
        <begin position="454"/>
        <end position="476"/>
    </location>
</feature>
<dbReference type="InterPro" id="IPR002528">
    <property type="entry name" value="MATE_fam"/>
</dbReference>
<sequence>MPQTAPGSPPPPLIPRVRAETSRLLTLALPICGAQLAQAGMSAVDVLMTGRSSATDLAAVSVGSSLWVPLLLLMAGTLMGLTPVVAQLMGGNRSGEVRGNVHQSLWISLVLGSLSGLALWYLAAPIFTLMEVPEAVAEQATLYLMAIAWGMPGAAFYQVLRAYSDGMNHTRPALIISLIGLISNIPLNYVLIYGSAGVDDLLGITLPGLLGDIPAMGAAGCGIATGLAMWIMCLSMFAYTRYSSAYRAVALWCQPSAPHFKQMGELLKVGLPIGIAIFFEVTLFTVIALFVASFGEIKVAAHQVALNFTSLLFMLPLSMAMALTVRVGHTIGRGDMREARFVAWNGVAFSLVVALVNDIVIWVLAEPAVALYTSNLKVQALAMSLITLAMLYQVSDSLQVAMAGALRGFKDTRIIMLITMFAYWVVGLGGGHLLGVGSEAFPISPWSIEQMGVYGYWIGMVAGLTVAALLLGWRLWIIARRGVRDEALASQ</sequence>
<evidence type="ECO:0000256" key="9">
    <source>
        <dbReference type="ARBA" id="ARBA00031636"/>
    </source>
</evidence>
<dbReference type="Pfam" id="PF01554">
    <property type="entry name" value="MatE"/>
    <property type="match status" value="2"/>
</dbReference>
<dbReference type="RefSeq" id="WP_284727434.1">
    <property type="nucleotide sequence ID" value="NZ_JASCSA010000016.1"/>
</dbReference>
<keyword evidence="12" id="KW-1185">Reference proteome</keyword>
<feature type="transmembrane region" description="Helical" evidence="10">
    <location>
        <begin position="140"/>
        <end position="160"/>
    </location>
</feature>
<comment type="subcellular location">
    <subcellularLocation>
        <location evidence="1">Cell inner membrane</location>
        <topology evidence="1">Multi-pass membrane protein</topology>
    </subcellularLocation>
</comment>
<dbReference type="PANTHER" id="PTHR43298:SF2">
    <property type="entry name" value="FMN_FAD EXPORTER YEEO-RELATED"/>
    <property type="match status" value="1"/>
</dbReference>
<keyword evidence="4" id="KW-1003">Cell membrane</keyword>
<gene>
    <name evidence="11" type="ORF">QLT01_15760</name>
</gene>
<dbReference type="PIRSF" id="PIRSF006603">
    <property type="entry name" value="DinF"/>
    <property type="match status" value="1"/>
</dbReference>
<dbReference type="NCBIfam" id="TIGR00797">
    <property type="entry name" value="matE"/>
    <property type="match status" value="1"/>
</dbReference>
<evidence type="ECO:0000256" key="4">
    <source>
        <dbReference type="ARBA" id="ARBA00022475"/>
    </source>
</evidence>
<name>A0ABT6USW3_9GAMM</name>
<feature type="transmembrane region" description="Helical" evidence="10">
    <location>
        <begin position="269"/>
        <end position="292"/>
    </location>
</feature>
<dbReference type="EMBL" id="JASCSA010000016">
    <property type="protein sequence ID" value="MDI5885802.1"/>
    <property type="molecule type" value="Genomic_DNA"/>
</dbReference>
<keyword evidence="8 10" id="KW-0472">Membrane</keyword>
<feature type="transmembrane region" description="Helical" evidence="10">
    <location>
        <begin position="376"/>
        <end position="394"/>
    </location>
</feature>
<proteinExistence type="predicted"/>
<protein>
    <recommendedName>
        <fullName evidence="9">Multidrug-efflux transporter</fullName>
    </recommendedName>
</protein>
<dbReference type="InterPro" id="IPR048279">
    <property type="entry name" value="MdtK-like"/>
</dbReference>